<dbReference type="SUPFAM" id="SSF57667">
    <property type="entry name" value="beta-beta-alpha zinc fingers"/>
    <property type="match status" value="1"/>
</dbReference>
<name>A0A4R5XGV1_9AGAM</name>
<feature type="region of interest" description="Disordered" evidence="5">
    <location>
        <begin position="331"/>
        <end position="375"/>
    </location>
</feature>
<evidence type="ECO:0000313" key="8">
    <source>
        <dbReference type="Proteomes" id="UP000294933"/>
    </source>
</evidence>
<feature type="compositionally biased region" description="Basic and acidic residues" evidence="5">
    <location>
        <begin position="534"/>
        <end position="547"/>
    </location>
</feature>
<evidence type="ECO:0000256" key="1">
    <source>
        <dbReference type="ARBA" id="ARBA00022723"/>
    </source>
</evidence>
<reference evidence="7 8" key="1">
    <citation type="submission" date="2018-06" db="EMBL/GenBank/DDBJ databases">
        <title>A transcriptomic atlas of mushroom development highlights an independent origin of complex multicellularity.</title>
        <authorList>
            <consortium name="DOE Joint Genome Institute"/>
            <person name="Krizsan K."/>
            <person name="Almasi E."/>
            <person name="Merenyi Z."/>
            <person name="Sahu N."/>
            <person name="Viragh M."/>
            <person name="Koszo T."/>
            <person name="Mondo S."/>
            <person name="Kiss B."/>
            <person name="Balint B."/>
            <person name="Kues U."/>
            <person name="Barry K."/>
            <person name="Hegedus J.C."/>
            <person name="Henrissat B."/>
            <person name="Johnson J."/>
            <person name="Lipzen A."/>
            <person name="Ohm R."/>
            <person name="Nagy I."/>
            <person name="Pangilinan J."/>
            <person name="Yan J."/>
            <person name="Xiong Y."/>
            <person name="Grigoriev I.V."/>
            <person name="Hibbett D.S."/>
            <person name="Nagy L.G."/>
        </authorList>
    </citation>
    <scope>NUCLEOTIDE SEQUENCE [LARGE SCALE GENOMIC DNA]</scope>
    <source>
        <strain evidence="7 8">SZMC22713</strain>
    </source>
</reference>
<dbReference type="EMBL" id="ML170156">
    <property type="protein sequence ID" value="TDL29437.1"/>
    <property type="molecule type" value="Genomic_DNA"/>
</dbReference>
<dbReference type="VEuPathDB" id="FungiDB:BD410DRAFT_779837"/>
<evidence type="ECO:0000256" key="4">
    <source>
        <dbReference type="PROSITE-ProRule" id="PRU00042"/>
    </source>
</evidence>
<proteinExistence type="predicted"/>
<dbReference type="GO" id="GO:0000978">
    <property type="term" value="F:RNA polymerase II cis-regulatory region sequence-specific DNA binding"/>
    <property type="evidence" value="ECO:0007669"/>
    <property type="project" value="TreeGrafter"/>
</dbReference>
<feature type="compositionally biased region" description="Basic and acidic residues" evidence="5">
    <location>
        <begin position="331"/>
        <end position="359"/>
    </location>
</feature>
<dbReference type="PROSITE" id="PS50157">
    <property type="entry name" value="ZINC_FINGER_C2H2_2"/>
    <property type="match status" value="2"/>
</dbReference>
<dbReference type="PANTHER" id="PTHR23235:SF120">
    <property type="entry name" value="KRUPPEL-LIKE FACTOR 15"/>
    <property type="match status" value="1"/>
</dbReference>
<evidence type="ECO:0000256" key="5">
    <source>
        <dbReference type="SAM" id="MobiDB-lite"/>
    </source>
</evidence>
<feature type="region of interest" description="Disordered" evidence="5">
    <location>
        <begin position="534"/>
        <end position="559"/>
    </location>
</feature>
<dbReference type="Gene3D" id="3.30.160.60">
    <property type="entry name" value="Classic Zinc Finger"/>
    <property type="match status" value="2"/>
</dbReference>
<organism evidence="7 8">
    <name type="scientific">Rickenella mellea</name>
    <dbReference type="NCBI Taxonomy" id="50990"/>
    <lineage>
        <taxon>Eukaryota</taxon>
        <taxon>Fungi</taxon>
        <taxon>Dikarya</taxon>
        <taxon>Basidiomycota</taxon>
        <taxon>Agaricomycotina</taxon>
        <taxon>Agaricomycetes</taxon>
        <taxon>Hymenochaetales</taxon>
        <taxon>Rickenellaceae</taxon>
        <taxon>Rickenella</taxon>
    </lineage>
</organism>
<dbReference type="STRING" id="50990.A0A4R5XGV1"/>
<gene>
    <name evidence="7" type="ORF">BD410DRAFT_779837</name>
</gene>
<sequence length="559" mass="62220">MDRYTFPPYPMRRASHSSHDHRTSENHFHTYTSPRLLLGATPTFSPAIFAPLKGSLRASPTSHGLIPRKPFPSTTSDFQSNNAHAPGQLAGLGIQMRSSLAEISNQAYKTNQSSDNSSSHAEGGTITWDLDRLLPKSSPLLLSLDDPFNDAQGSSVRILGGMTQTHILSGNAFHNSGVALTEYSQSGMLVSSTHRRNSNTAMASGDEAIVDSVDAHRSSTSRHLLSSPPESHTVTNFLVDINMYAENGTIGQFCIRPQDLMRRISTTPTIPGVEPESSSHFDSPELPTRLLPKDEAYPTESPKVDLDDCNIPAKKWSQILDSFFHNPPAKDFGRASRPRGNEVNRKMAPERSAVRKRDFNSISDRSPTSSVMCKQEDSNDSMFPLDVFIYKAHEGVAELDVLQKTAFFRKANPGQKLPDEFLWLFAGKMSPDGTKGRLHRCYITGCNKITKRKDHMADHVRTHLGEKPFRCGTCGLGFIRNNDCQRHQFNHKPDKRFTCECKAAFTRKDLFVRHKKVSCPFKGMHAVELGRAERIGKKARKGDVKPLDDDDDWKPSSSV</sequence>
<evidence type="ECO:0000256" key="3">
    <source>
        <dbReference type="ARBA" id="ARBA00022833"/>
    </source>
</evidence>
<dbReference type="AlphaFoldDB" id="A0A4R5XGV1"/>
<dbReference type="FunFam" id="3.30.160.60:FF:002343">
    <property type="entry name" value="Zinc finger protein 33A"/>
    <property type="match status" value="1"/>
</dbReference>
<dbReference type="GO" id="GO:0000981">
    <property type="term" value="F:DNA-binding transcription factor activity, RNA polymerase II-specific"/>
    <property type="evidence" value="ECO:0007669"/>
    <property type="project" value="TreeGrafter"/>
</dbReference>
<dbReference type="Proteomes" id="UP000294933">
    <property type="component" value="Unassembled WGS sequence"/>
</dbReference>
<feature type="domain" description="C2H2-type" evidence="6">
    <location>
        <begin position="469"/>
        <end position="496"/>
    </location>
</feature>
<evidence type="ECO:0000259" key="6">
    <source>
        <dbReference type="PROSITE" id="PS50157"/>
    </source>
</evidence>
<feature type="domain" description="C2H2-type" evidence="6">
    <location>
        <begin position="439"/>
        <end position="468"/>
    </location>
</feature>
<feature type="region of interest" description="Disordered" evidence="5">
    <location>
        <begin position="1"/>
        <end position="26"/>
    </location>
</feature>
<dbReference type="OrthoDB" id="8117402at2759"/>
<dbReference type="PROSITE" id="PS00028">
    <property type="entry name" value="ZINC_FINGER_C2H2_1"/>
    <property type="match status" value="1"/>
</dbReference>
<keyword evidence="1" id="KW-0479">Metal-binding</keyword>
<feature type="compositionally biased region" description="Polar residues" evidence="5">
    <location>
        <begin position="360"/>
        <end position="372"/>
    </location>
</feature>
<accession>A0A4R5XGV1</accession>
<feature type="compositionally biased region" description="Basic and acidic residues" evidence="5">
    <location>
        <begin position="291"/>
        <end position="304"/>
    </location>
</feature>
<evidence type="ECO:0000313" key="7">
    <source>
        <dbReference type="EMBL" id="TDL29437.1"/>
    </source>
</evidence>
<dbReference type="InterPro" id="IPR036236">
    <property type="entry name" value="Znf_C2H2_sf"/>
</dbReference>
<feature type="compositionally biased region" description="Basic and acidic residues" evidence="5">
    <location>
        <begin position="17"/>
        <end position="26"/>
    </location>
</feature>
<dbReference type="InterPro" id="IPR013087">
    <property type="entry name" value="Znf_C2H2_type"/>
</dbReference>
<dbReference type="PANTHER" id="PTHR23235">
    <property type="entry name" value="KRUEPPEL-LIKE TRANSCRIPTION FACTOR"/>
    <property type="match status" value="1"/>
</dbReference>
<evidence type="ECO:0000256" key="2">
    <source>
        <dbReference type="ARBA" id="ARBA00022771"/>
    </source>
</evidence>
<keyword evidence="3" id="KW-0862">Zinc</keyword>
<feature type="region of interest" description="Disordered" evidence="5">
    <location>
        <begin position="268"/>
        <end position="304"/>
    </location>
</feature>
<protein>
    <recommendedName>
        <fullName evidence="6">C2H2-type domain-containing protein</fullName>
    </recommendedName>
</protein>
<dbReference type="SMART" id="SM00355">
    <property type="entry name" value="ZnF_C2H2"/>
    <property type="match status" value="2"/>
</dbReference>
<dbReference type="GO" id="GO:0008270">
    <property type="term" value="F:zinc ion binding"/>
    <property type="evidence" value="ECO:0007669"/>
    <property type="project" value="UniProtKB-KW"/>
</dbReference>
<keyword evidence="8" id="KW-1185">Reference proteome</keyword>
<keyword evidence="2 4" id="KW-0863">Zinc-finger</keyword>